<dbReference type="InterPro" id="IPR000436">
    <property type="entry name" value="Sushi_SCR_CCP_dom"/>
</dbReference>
<proteinExistence type="predicted"/>
<dbReference type="SMART" id="SM00032">
    <property type="entry name" value="CCP"/>
    <property type="match status" value="1"/>
</dbReference>
<reference evidence="5" key="1">
    <citation type="journal article" date="2019" name="bioRxiv">
        <title>The Genome of the Zebra Mussel, Dreissena polymorpha: A Resource for Invasive Species Research.</title>
        <authorList>
            <person name="McCartney M.A."/>
            <person name="Auch B."/>
            <person name="Kono T."/>
            <person name="Mallez S."/>
            <person name="Zhang Y."/>
            <person name="Obille A."/>
            <person name="Becker A."/>
            <person name="Abrahante J.E."/>
            <person name="Garbe J."/>
            <person name="Badalamenti J.P."/>
            <person name="Herman A."/>
            <person name="Mangelson H."/>
            <person name="Liachko I."/>
            <person name="Sullivan S."/>
            <person name="Sone E.D."/>
            <person name="Koren S."/>
            <person name="Silverstein K.A.T."/>
            <person name="Beckman K.B."/>
            <person name="Gohl D.M."/>
        </authorList>
    </citation>
    <scope>NUCLEOTIDE SEQUENCE</scope>
    <source>
        <strain evidence="5">Duluth1</strain>
        <tissue evidence="5">Whole animal</tissue>
    </source>
</reference>
<evidence type="ECO:0000313" key="6">
    <source>
        <dbReference type="Proteomes" id="UP000828390"/>
    </source>
</evidence>
<reference evidence="5" key="2">
    <citation type="submission" date="2020-11" db="EMBL/GenBank/DDBJ databases">
        <authorList>
            <person name="McCartney M.A."/>
            <person name="Auch B."/>
            <person name="Kono T."/>
            <person name="Mallez S."/>
            <person name="Becker A."/>
            <person name="Gohl D.M."/>
            <person name="Silverstein K.A.T."/>
            <person name="Koren S."/>
            <person name="Bechman K.B."/>
            <person name="Herman A."/>
            <person name="Abrahante J.E."/>
            <person name="Garbe J."/>
        </authorList>
    </citation>
    <scope>NUCLEOTIDE SEQUENCE</scope>
    <source>
        <strain evidence="5">Duluth1</strain>
        <tissue evidence="5">Whole animal</tissue>
    </source>
</reference>
<dbReference type="Proteomes" id="UP000828390">
    <property type="component" value="Unassembled WGS sequence"/>
</dbReference>
<comment type="caution">
    <text evidence="5">The sequence shown here is derived from an EMBL/GenBank/DDBJ whole genome shotgun (WGS) entry which is preliminary data.</text>
</comment>
<keyword evidence="3" id="KW-0732">Signal</keyword>
<keyword evidence="6" id="KW-1185">Reference proteome</keyword>
<dbReference type="PROSITE" id="PS50923">
    <property type="entry name" value="SUSHI"/>
    <property type="match status" value="1"/>
</dbReference>
<evidence type="ECO:0000256" key="3">
    <source>
        <dbReference type="SAM" id="SignalP"/>
    </source>
</evidence>
<dbReference type="AlphaFoldDB" id="A0A9D4GV29"/>
<comment type="caution">
    <text evidence="2">Lacks conserved residue(s) required for the propagation of feature annotation.</text>
</comment>
<accession>A0A9D4GV29</accession>
<keyword evidence="1" id="KW-1015">Disulfide bond</keyword>
<feature type="signal peptide" evidence="3">
    <location>
        <begin position="1"/>
        <end position="26"/>
    </location>
</feature>
<dbReference type="EMBL" id="JAIWYP010000005">
    <property type="protein sequence ID" value="KAH3824251.1"/>
    <property type="molecule type" value="Genomic_DNA"/>
</dbReference>
<evidence type="ECO:0000256" key="1">
    <source>
        <dbReference type="ARBA" id="ARBA00023157"/>
    </source>
</evidence>
<dbReference type="Pfam" id="PF00084">
    <property type="entry name" value="Sushi"/>
    <property type="match status" value="1"/>
</dbReference>
<protein>
    <recommendedName>
        <fullName evidence="4">Sushi domain-containing protein</fullName>
    </recommendedName>
</protein>
<feature type="chain" id="PRO_5038723688" description="Sushi domain-containing protein" evidence="3">
    <location>
        <begin position="27"/>
        <end position="133"/>
    </location>
</feature>
<name>A0A9D4GV29_DREPO</name>
<gene>
    <name evidence="5" type="ORF">DPMN_126084</name>
</gene>
<evidence type="ECO:0000313" key="5">
    <source>
        <dbReference type="EMBL" id="KAH3824251.1"/>
    </source>
</evidence>
<sequence length="133" mass="14896">MFLMEFERMNLVLLLTFLPVLGTSWAYSQDCGSTSLIKNGQISLIQHDNTSSRAQATVKCSVGFSPNIPRVTCKASGQWENASCERISIVYLGCYADNQSRVLLPELPTSLTNTPEECSRRCSDYRYAGVEWK</sequence>
<keyword evidence="2" id="KW-0768">Sushi</keyword>
<dbReference type="Gene3D" id="2.10.70.10">
    <property type="entry name" value="Complement Module, domain 1"/>
    <property type="match status" value="1"/>
</dbReference>
<evidence type="ECO:0000259" key="4">
    <source>
        <dbReference type="PROSITE" id="PS50923"/>
    </source>
</evidence>
<dbReference type="InterPro" id="IPR035976">
    <property type="entry name" value="Sushi/SCR/CCP_sf"/>
</dbReference>
<organism evidence="5 6">
    <name type="scientific">Dreissena polymorpha</name>
    <name type="common">Zebra mussel</name>
    <name type="synonym">Mytilus polymorpha</name>
    <dbReference type="NCBI Taxonomy" id="45954"/>
    <lineage>
        <taxon>Eukaryota</taxon>
        <taxon>Metazoa</taxon>
        <taxon>Spiralia</taxon>
        <taxon>Lophotrochozoa</taxon>
        <taxon>Mollusca</taxon>
        <taxon>Bivalvia</taxon>
        <taxon>Autobranchia</taxon>
        <taxon>Heteroconchia</taxon>
        <taxon>Euheterodonta</taxon>
        <taxon>Imparidentia</taxon>
        <taxon>Neoheterodontei</taxon>
        <taxon>Myida</taxon>
        <taxon>Dreissenoidea</taxon>
        <taxon>Dreissenidae</taxon>
        <taxon>Dreissena</taxon>
    </lineage>
</organism>
<evidence type="ECO:0000256" key="2">
    <source>
        <dbReference type="PROSITE-ProRule" id="PRU00302"/>
    </source>
</evidence>
<dbReference type="CDD" id="cd00033">
    <property type="entry name" value="CCP"/>
    <property type="match status" value="1"/>
</dbReference>
<feature type="domain" description="Sushi" evidence="4">
    <location>
        <begin position="29"/>
        <end position="86"/>
    </location>
</feature>
<dbReference type="SUPFAM" id="SSF57535">
    <property type="entry name" value="Complement control module/SCR domain"/>
    <property type="match status" value="1"/>
</dbReference>